<comment type="caution">
    <text evidence="1">The sequence shown here is derived from an EMBL/GenBank/DDBJ whole genome shotgun (WGS) entry which is preliminary data.</text>
</comment>
<organism evidence="1 2">
    <name type="scientific">Penicillium cf. griseofulvum</name>
    <dbReference type="NCBI Taxonomy" id="2972120"/>
    <lineage>
        <taxon>Eukaryota</taxon>
        <taxon>Fungi</taxon>
        <taxon>Dikarya</taxon>
        <taxon>Ascomycota</taxon>
        <taxon>Pezizomycotina</taxon>
        <taxon>Eurotiomycetes</taxon>
        <taxon>Eurotiomycetidae</taxon>
        <taxon>Eurotiales</taxon>
        <taxon>Aspergillaceae</taxon>
        <taxon>Penicillium</taxon>
    </lineage>
</organism>
<name>A0A9W9IXW5_9EURO</name>
<keyword evidence="2" id="KW-1185">Reference proteome</keyword>
<reference evidence="1" key="1">
    <citation type="submission" date="2022-11" db="EMBL/GenBank/DDBJ databases">
        <authorList>
            <person name="Petersen C."/>
        </authorList>
    </citation>
    <scope>NUCLEOTIDE SEQUENCE</scope>
    <source>
        <strain evidence="1">IBT 16849</strain>
    </source>
</reference>
<evidence type="ECO:0000313" key="1">
    <source>
        <dbReference type="EMBL" id="KAJ5186049.1"/>
    </source>
</evidence>
<protein>
    <submittedName>
        <fullName evidence="1">Uncharacterized protein</fullName>
    </submittedName>
</protein>
<sequence length="144" mass="15735">MTTIHHDNHPFQPATSINPSCKQSSLQAITTSTNIHVNQSNLQATNSSLTVAGFGFRTIGRLDEQPIQSTYLNQPSNSSLTVAGFGFRTIGRLVKQPLQATVHFKRSYERGGLERPEQRRGVYEGGCPSRGLSILTRAPIVGDI</sequence>
<reference evidence="1" key="2">
    <citation type="journal article" date="2023" name="IMA Fungus">
        <title>Comparative genomic study of the Penicillium genus elucidates a diverse pangenome and 15 lateral gene transfer events.</title>
        <authorList>
            <person name="Petersen C."/>
            <person name="Sorensen T."/>
            <person name="Nielsen M.R."/>
            <person name="Sondergaard T.E."/>
            <person name="Sorensen J.L."/>
            <person name="Fitzpatrick D.A."/>
            <person name="Frisvad J.C."/>
            <person name="Nielsen K.L."/>
        </authorList>
    </citation>
    <scope>NUCLEOTIDE SEQUENCE</scope>
    <source>
        <strain evidence="1">IBT 16849</strain>
    </source>
</reference>
<gene>
    <name evidence="1" type="ORF">N7472_010889</name>
</gene>
<dbReference type="AlphaFoldDB" id="A0A9W9IXW5"/>
<evidence type="ECO:0000313" key="2">
    <source>
        <dbReference type="Proteomes" id="UP001150879"/>
    </source>
</evidence>
<dbReference type="Proteomes" id="UP001150879">
    <property type="component" value="Unassembled WGS sequence"/>
</dbReference>
<accession>A0A9W9IXW5</accession>
<proteinExistence type="predicted"/>
<dbReference type="EMBL" id="JAPQKP010000006">
    <property type="protein sequence ID" value="KAJ5186049.1"/>
    <property type="molecule type" value="Genomic_DNA"/>
</dbReference>